<dbReference type="STRING" id="571913.VV02_05525"/>
<dbReference type="Pfam" id="PF13460">
    <property type="entry name" value="NAD_binding_10"/>
    <property type="match status" value="1"/>
</dbReference>
<dbReference type="PATRIC" id="fig|571913.6.peg.1126"/>
<dbReference type="KEGG" id="lmoi:VV02_05525"/>
<organism evidence="2 3">
    <name type="scientific">Luteipulveratus mongoliensis</name>
    <dbReference type="NCBI Taxonomy" id="571913"/>
    <lineage>
        <taxon>Bacteria</taxon>
        <taxon>Bacillati</taxon>
        <taxon>Actinomycetota</taxon>
        <taxon>Actinomycetes</taxon>
        <taxon>Micrococcales</taxon>
        <taxon>Dermacoccaceae</taxon>
        <taxon>Luteipulveratus</taxon>
    </lineage>
</organism>
<feature type="domain" description="NAD(P)-binding" evidence="1">
    <location>
        <begin position="17"/>
        <end position="189"/>
    </location>
</feature>
<dbReference type="PANTHER" id="PTHR43162">
    <property type="match status" value="1"/>
</dbReference>
<dbReference type="PANTHER" id="PTHR43162:SF1">
    <property type="entry name" value="PRESTALK A DIFFERENTIATION PROTEIN A"/>
    <property type="match status" value="1"/>
</dbReference>
<dbReference type="Gene3D" id="3.90.25.10">
    <property type="entry name" value="UDP-galactose 4-epimerase, domain 1"/>
    <property type="match status" value="1"/>
</dbReference>
<dbReference type="Gene3D" id="3.40.50.720">
    <property type="entry name" value="NAD(P)-binding Rossmann-like Domain"/>
    <property type="match status" value="1"/>
</dbReference>
<evidence type="ECO:0000313" key="2">
    <source>
        <dbReference type="EMBL" id="AKU15453.1"/>
    </source>
</evidence>
<keyword evidence="3" id="KW-1185">Reference proteome</keyword>
<name>A0A0K1JFU1_9MICO</name>
<evidence type="ECO:0000259" key="1">
    <source>
        <dbReference type="Pfam" id="PF13460"/>
    </source>
</evidence>
<dbReference type="InterPro" id="IPR036291">
    <property type="entry name" value="NAD(P)-bd_dom_sf"/>
</dbReference>
<dbReference type="SUPFAM" id="SSF51735">
    <property type="entry name" value="NAD(P)-binding Rossmann-fold domains"/>
    <property type="match status" value="1"/>
</dbReference>
<protein>
    <submittedName>
        <fullName evidence="2">Nucleoside-diphosphate sugar epimerase</fullName>
    </submittedName>
</protein>
<gene>
    <name evidence="2" type="ORF">VV02_05525</name>
</gene>
<dbReference type="AlphaFoldDB" id="A0A0K1JFU1"/>
<sequence length="289" mass="30495">MNSTSNDQQSKTVLVTGATGSVGRHLVDQLVADGHRVRALTRSPETADLPDAVEVVAGDVTADLPTGIFDGVDAAFVFPADGVTAFVKSAAAAGVPHLVVLSSLAAAMEHERDRGSASQLHHSRIEDAARESGTAWTILRPGTFANNLLSWSQPITYRGGVTGPYPTAAQAPIHEADVAAVAAVVLTSPGHESKTYAMTGPESITRAAQVATIGAAIGRELTFTENTPEEFRAEMNQYGVDDGIVNMLLDYWSDTVHTPDVVRPTVENVTGRPARTLAQWAIDHTADFS</sequence>
<accession>A0A0K1JFU1</accession>
<proteinExistence type="predicted"/>
<dbReference type="RefSeq" id="WP_052590349.1">
    <property type="nucleotide sequence ID" value="NZ_CP011112.1"/>
</dbReference>
<reference evidence="2 3" key="1">
    <citation type="submission" date="2015-03" db="EMBL/GenBank/DDBJ databases">
        <title>Luteipulveratus halotolerans sp. nov., a novel actinobacterium (Dermacoccaceae) from Sarawak, Malaysia.</title>
        <authorList>
            <person name="Juboi H."/>
            <person name="Basik A."/>
            <person name="Shamsul S.S."/>
            <person name="Arnold P."/>
            <person name="Schmitt E.K."/>
            <person name="Sanglier J.-J."/>
            <person name="Yeo T."/>
        </authorList>
    </citation>
    <scope>NUCLEOTIDE SEQUENCE [LARGE SCALE GENOMIC DNA]</scope>
    <source>
        <strain evidence="2 3">MN07-A0370</strain>
    </source>
</reference>
<dbReference type="InterPro" id="IPR016040">
    <property type="entry name" value="NAD(P)-bd_dom"/>
</dbReference>
<evidence type="ECO:0000313" key="3">
    <source>
        <dbReference type="Proteomes" id="UP000066480"/>
    </source>
</evidence>
<dbReference type="InterPro" id="IPR051604">
    <property type="entry name" value="Ergot_Alk_Oxidoreductase"/>
</dbReference>
<dbReference type="Proteomes" id="UP000066480">
    <property type="component" value="Chromosome"/>
</dbReference>
<dbReference type="EMBL" id="CP011112">
    <property type="protein sequence ID" value="AKU15453.1"/>
    <property type="molecule type" value="Genomic_DNA"/>
</dbReference>
<dbReference type="OrthoDB" id="5180065at2"/>